<proteinExistence type="predicted"/>
<evidence type="ECO:0000313" key="2">
    <source>
        <dbReference type="Proteomes" id="UP001190700"/>
    </source>
</evidence>
<evidence type="ECO:0000313" key="1">
    <source>
        <dbReference type="EMBL" id="KAK3271085.1"/>
    </source>
</evidence>
<sequence length="69" mass="8297">MADEWCNEVADDSKNRHQYFKMDDGDEDAVNRCKTFLDEENHKKLAQKKDVHELIDADETWKFEFDEKT</sequence>
<dbReference type="AlphaFoldDB" id="A0AAE0L458"/>
<dbReference type="Proteomes" id="UP001190700">
    <property type="component" value="Unassembled WGS sequence"/>
</dbReference>
<name>A0AAE0L458_9CHLO</name>
<reference evidence="1 2" key="1">
    <citation type="journal article" date="2015" name="Genome Biol. Evol.">
        <title>Comparative Genomics of a Bacterivorous Green Alga Reveals Evolutionary Causalities and Consequences of Phago-Mixotrophic Mode of Nutrition.</title>
        <authorList>
            <person name="Burns J.A."/>
            <person name="Paasch A."/>
            <person name="Narechania A."/>
            <person name="Kim E."/>
        </authorList>
    </citation>
    <scope>NUCLEOTIDE SEQUENCE [LARGE SCALE GENOMIC DNA]</scope>
    <source>
        <strain evidence="1 2">PLY_AMNH</strain>
    </source>
</reference>
<organism evidence="1 2">
    <name type="scientific">Cymbomonas tetramitiformis</name>
    <dbReference type="NCBI Taxonomy" id="36881"/>
    <lineage>
        <taxon>Eukaryota</taxon>
        <taxon>Viridiplantae</taxon>
        <taxon>Chlorophyta</taxon>
        <taxon>Pyramimonadophyceae</taxon>
        <taxon>Pyramimonadales</taxon>
        <taxon>Pyramimonadaceae</taxon>
        <taxon>Cymbomonas</taxon>
    </lineage>
</organism>
<keyword evidence="2" id="KW-1185">Reference proteome</keyword>
<dbReference type="EMBL" id="LGRX02010015">
    <property type="protein sequence ID" value="KAK3271085.1"/>
    <property type="molecule type" value="Genomic_DNA"/>
</dbReference>
<accession>A0AAE0L458</accession>
<comment type="caution">
    <text evidence="1">The sequence shown here is derived from an EMBL/GenBank/DDBJ whole genome shotgun (WGS) entry which is preliminary data.</text>
</comment>
<protein>
    <submittedName>
        <fullName evidence="1">Uncharacterized protein</fullName>
    </submittedName>
</protein>
<gene>
    <name evidence="1" type="ORF">CYMTET_20539</name>
</gene>